<sequence length="683" mass="75033">MFRLSVRTLLLGSSLPFIVIGSATAQQITTAQPLVLNPITLTTLDTRVEGSAIEALASVSTVSGEELSRQQPASAAEILRRMPGVAATPSGDDSSVAVNIRGLQQMGRVVVTVDGARQDFWRVGHGSGSFYIDPDLLKQVTVIRGPSSNSYGSGGIGGVVAFETKDASDLLLDDERWSLTQRLRYGSNGEGWGSTTTAAARLGTDIDALASFNYRDRDPYKDGNGDEVRWTGERLNSGIAKLSWRPVAGHELKFTAMRQKNDDVISGSSGSTSSTLSRYDADTTTDTLSLSYNFDPEENDLIDLEIKAYHVGTDNRQLQVWPEDSLGESRFYKVISNGLSAQNSSRFSAGGWDQTLSAGVDYNLIKGSSDADHFGGGRQELWGTWLQWQGKRDIFEVIASLRYDSYELQGRSKETENAPERDVSLSGNRWSPRLSLGAEVTPGVQLFASYSEGYRAPHLQEVFRKNGSHGSGYEPNLLLRPETAKSWEIGANIQRNGLFMEGDYLRAKVTAFRSDVEDYIDTTLVNDVTRYENVGKAKLDGIEIEGNYDFGRGYVDLGASFVNARMVDGENKGLTLSDTPLDSVTARLGLRAFGDRMEYGVEYQHLGDVTRVTSVSETYYPKVDLVNLFATWRETDDFRIDFGIDNLFDKSYTDAQSGWSTSSDVDQGRGRTVRVAFTKRLGG</sequence>
<dbReference type="Pfam" id="PF00593">
    <property type="entry name" value="TonB_dep_Rec_b-barrel"/>
    <property type="match status" value="1"/>
</dbReference>
<evidence type="ECO:0000256" key="9">
    <source>
        <dbReference type="ARBA" id="ARBA00023237"/>
    </source>
</evidence>
<dbReference type="GO" id="GO:0009279">
    <property type="term" value="C:cell outer membrane"/>
    <property type="evidence" value="ECO:0007669"/>
    <property type="project" value="UniProtKB-SubCell"/>
</dbReference>
<protein>
    <submittedName>
        <fullName evidence="15">TonB-dependent hemoglobin/transferrin/lactoferrin family receptor</fullName>
    </submittedName>
</protein>
<keyword evidence="8 10" id="KW-0472">Membrane</keyword>
<dbReference type="PROSITE" id="PS52016">
    <property type="entry name" value="TONB_DEPENDENT_REC_3"/>
    <property type="match status" value="1"/>
</dbReference>
<organism evidence="15 16">
    <name type="scientific">Paracoccus onubensis</name>
    <dbReference type="NCBI Taxonomy" id="1675788"/>
    <lineage>
        <taxon>Bacteria</taxon>
        <taxon>Pseudomonadati</taxon>
        <taxon>Pseudomonadota</taxon>
        <taxon>Alphaproteobacteria</taxon>
        <taxon>Rhodobacterales</taxon>
        <taxon>Paracoccaceae</taxon>
        <taxon>Paracoccus</taxon>
    </lineage>
</organism>
<evidence type="ECO:0000256" key="12">
    <source>
        <dbReference type="SAM" id="SignalP"/>
    </source>
</evidence>
<proteinExistence type="inferred from homology"/>
<reference evidence="16" key="1">
    <citation type="submission" date="2018-09" db="EMBL/GenBank/DDBJ databases">
        <title>Acidovorax cavernicola nov. sp. isolated from Gruta de las Maravillas (Aracena, Spain).</title>
        <authorList>
            <person name="Jurado V."/>
            <person name="Gutierrez-Patricio S."/>
            <person name="Gonzalez-Pimentel J.L."/>
            <person name="Miller A.Z."/>
            <person name="Laiz L."/>
            <person name="Saiz-Jimenez C."/>
        </authorList>
    </citation>
    <scope>NUCLEOTIDE SEQUENCE [LARGE SCALE GENOMIC DNA]</scope>
    <source>
        <strain evidence="16">1011MAR3C25</strain>
    </source>
</reference>
<feature type="domain" description="TonB-dependent receptor-like beta-barrel" evidence="13">
    <location>
        <begin position="268"/>
        <end position="647"/>
    </location>
</feature>
<dbReference type="CDD" id="cd01347">
    <property type="entry name" value="ligand_gated_channel"/>
    <property type="match status" value="1"/>
</dbReference>
<dbReference type="OrthoDB" id="9760333at2"/>
<dbReference type="GO" id="GO:0015232">
    <property type="term" value="F:heme transmembrane transporter activity"/>
    <property type="evidence" value="ECO:0007669"/>
    <property type="project" value="InterPro"/>
</dbReference>
<evidence type="ECO:0000313" key="15">
    <source>
        <dbReference type="EMBL" id="RJE84967.1"/>
    </source>
</evidence>
<accession>A0A418SVI5</accession>
<dbReference type="GO" id="GO:0015344">
    <property type="term" value="F:siderophore uptake transmembrane transporter activity"/>
    <property type="evidence" value="ECO:0007669"/>
    <property type="project" value="TreeGrafter"/>
</dbReference>
<evidence type="ECO:0000256" key="2">
    <source>
        <dbReference type="ARBA" id="ARBA00009810"/>
    </source>
</evidence>
<feature type="signal peptide" evidence="12">
    <location>
        <begin position="1"/>
        <end position="25"/>
    </location>
</feature>
<dbReference type="InterPro" id="IPR000531">
    <property type="entry name" value="Beta-barrel_TonB"/>
</dbReference>
<evidence type="ECO:0000256" key="11">
    <source>
        <dbReference type="RuleBase" id="RU003357"/>
    </source>
</evidence>
<dbReference type="InterPro" id="IPR037066">
    <property type="entry name" value="Plug_dom_sf"/>
</dbReference>
<keyword evidence="5 10" id="KW-0812">Transmembrane</keyword>
<comment type="caution">
    <text evidence="15">The sequence shown here is derived from an EMBL/GenBank/DDBJ whole genome shotgun (WGS) entry which is preliminary data.</text>
</comment>
<dbReference type="InterPro" id="IPR036942">
    <property type="entry name" value="Beta-barrel_TonB_sf"/>
</dbReference>
<feature type="domain" description="TonB-dependent receptor plug" evidence="14">
    <location>
        <begin position="54"/>
        <end position="159"/>
    </location>
</feature>
<dbReference type="NCBIfam" id="TIGR01786">
    <property type="entry name" value="TonB-hemlactrns"/>
    <property type="match status" value="1"/>
</dbReference>
<keyword evidence="3 10" id="KW-0813">Transport</keyword>
<evidence type="ECO:0000256" key="4">
    <source>
        <dbReference type="ARBA" id="ARBA00022452"/>
    </source>
</evidence>
<dbReference type="Gene3D" id="2.170.130.10">
    <property type="entry name" value="TonB-dependent receptor, plug domain"/>
    <property type="match status" value="1"/>
</dbReference>
<evidence type="ECO:0000259" key="14">
    <source>
        <dbReference type="Pfam" id="PF07715"/>
    </source>
</evidence>
<evidence type="ECO:0000256" key="10">
    <source>
        <dbReference type="PROSITE-ProRule" id="PRU01360"/>
    </source>
</evidence>
<comment type="similarity">
    <text evidence="2 10 11">Belongs to the TonB-dependent receptor family.</text>
</comment>
<gene>
    <name evidence="15" type="ORF">D3P04_11750</name>
</gene>
<dbReference type="InterPro" id="IPR011276">
    <property type="entry name" value="TonB_haem/Hb_rcpt"/>
</dbReference>
<keyword evidence="16" id="KW-1185">Reference proteome</keyword>
<evidence type="ECO:0000313" key="16">
    <source>
        <dbReference type="Proteomes" id="UP000284202"/>
    </source>
</evidence>
<evidence type="ECO:0000256" key="6">
    <source>
        <dbReference type="ARBA" id="ARBA00022729"/>
    </source>
</evidence>
<keyword evidence="15" id="KW-0675">Receptor</keyword>
<evidence type="ECO:0000256" key="7">
    <source>
        <dbReference type="ARBA" id="ARBA00023077"/>
    </source>
</evidence>
<dbReference type="InterPro" id="IPR012910">
    <property type="entry name" value="Plug_dom"/>
</dbReference>
<evidence type="ECO:0000256" key="8">
    <source>
        <dbReference type="ARBA" id="ARBA00023136"/>
    </source>
</evidence>
<dbReference type="RefSeq" id="WP_119749054.1">
    <property type="nucleotide sequence ID" value="NZ_QZCG01000007.1"/>
</dbReference>
<dbReference type="InterPro" id="IPR039426">
    <property type="entry name" value="TonB-dep_rcpt-like"/>
</dbReference>
<evidence type="ECO:0000256" key="5">
    <source>
        <dbReference type="ARBA" id="ARBA00022692"/>
    </source>
</evidence>
<dbReference type="AlphaFoldDB" id="A0A418SVI5"/>
<keyword evidence="7 11" id="KW-0798">TonB box</keyword>
<dbReference type="PANTHER" id="PTHR30069">
    <property type="entry name" value="TONB-DEPENDENT OUTER MEMBRANE RECEPTOR"/>
    <property type="match status" value="1"/>
</dbReference>
<evidence type="ECO:0000259" key="13">
    <source>
        <dbReference type="Pfam" id="PF00593"/>
    </source>
</evidence>
<evidence type="ECO:0000256" key="1">
    <source>
        <dbReference type="ARBA" id="ARBA00004571"/>
    </source>
</evidence>
<comment type="subcellular location">
    <subcellularLocation>
        <location evidence="1 10">Cell outer membrane</location>
        <topology evidence="1 10">Multi-pass membrane protein</topology>
    </subcellularLocation>
</comment>
<keyword evidence="4 10" id="KW-1134">Transmembrane beta strand</keyword>
<dbReference type="EMBL" id="QZCG01000007">
    <property type="protein sequence ID" value="RJE84967.1"/>
    <property type="molecule type" value="Genomic_DNA"/>
</dbReference>
<dbReference type="GO" id="GO:0044718">
    <property type="term" value="P:siderophore transmembrane transport"/>
    <property type="evidence" value="ECO:0007669"/>
    <property type="project" value="TreeGrafter"/>
</dbReference>
<dbReference type="SUPFAM" id="SSF56935">
    <property type="entry name" value="Porins"/>
    <property type="match status" value="1"/>
</dbReference>
<dbReference type="Gene3D" id="2.40.170.20">
    <property type="entry name" value="TonB-dependent receptor, beta-barrel domain"/>
    <property type="match status" value="1"/>
</dbReference>
<dbReference type="Proteomes" id="UP000284202">
    <property type="component" value="Unassembled WGS sequence"/>
</dbReference>
<dbReference type="PANTHER" id="PTHR30069:SF41">
    <property type="entry name" value="HEME_HEMOPEXIN UTILIZATION PROTEIN C"/>
    <property type="match status" value="1"/>
</dbReference>
<dbReference type="InterPro" id="IPR010949">
    <property type="entry name" value="TonB_Hb/transfer/lactofer_rcpt"/>
</dbReference>
<feature type="chain" id="PRO_5018989857" evidence="12">
    <location>
        <begin position="26"/>
        <end position="683"/>
    </location>
</feature>
<dbReference type="Pfam" id="PF07715">
    <property type="entry name" value="Plug"/>
    <property type="match status" value="1"/>
</dbReference>
<keyword evidence="6 12" id="KW-0732">Signal</keyword>
<evidence type="ECO:0000256" key="3">
    <source>
        <dbReference type="ARBA" id="ARBA00022448"/>
    </source>
</evidence>
<dbReference type="NCBIfam" id="TIGR01785">
    <property type="entry name" value="TonB-hemin"/>
    <property type="match status" value="1"/>
</dbReference>
<keyword evidence="9 10" id="KW-0998">Cell outer membrane</keyword>
<name>A0A418SVI5_9RHOB</name>